<accession>A0A1F7X2E8</accession>
<evidence type="ECO:0000313" key="3">
    <source>
        <dbReference type="Proteomes" id="UP000176939"/>
    </source>
</evidence>
<name>A0A1F7X2E8_9BACT</name>
<feature type="transmembrane region" description="Helical" evidence="1">
    <location>
        <begin position="128"/>
        <end position="149"/>
    </location>
</feature>
<feature type="transmembrane region" description="Helical" evidence="1">
    <location>
        <begin position="329"/>
        <end position="347"/>
    </location>
</feature>
<feature type="transmembrane region" description="Helical" evidence="1">
    <location>
        <begin position="12"/>
        <end position="30"/>
    </location>
</feature>
<sequence length="1227" mass="141471">MKKIFLNKILRFIPPLLIVFVGIFLAYKNYTPGTLLSGWDTLHPEFNFILALKRVFFGVWREEQGVGALAAHSHMSEIPRIILLWIISFFTPVNFLRYFYVFLGMLVGPLGIYFFIQESQENKNTKNLYLSVFTSLAYSAASICFLLNLENLQNFYVPFEMFITLFASIGWLFYFALKVIKTGSKKYFLLFFLTSILSSPMAFAATLFYSWLISFSLFLISFSLLTKEKKQNIKRSLIILVLVFTANAYWILPNIYSIKNQSEVISKATINRLFTSEAFLSNKAYGDIKDVVIGKNHLFSWREYDFKNQEFVNLLDEWNTYLGSNYVQIMSYILISLTFLGLIFAVLKKDKVGIALIPVLILSLFFLINENPPFTYLYSFLRKNLNIFNEGFRMPFTKFSIIFIFVKTYFLAFFAKTILELLNKKKLERLFGPILILGLFFVIIKPMLPAFWGNFISPSMRNNIPSEYFELFNYMKDKPGRVAKLPMYTWSGWTYYSWGYEGAGFIPFGSINPTLDRDFDRWSSYNESFYREASKALYSEDLKSFENVLAKYQVGYLLLDKSIINAGRDEKLLLITETETLLDNSIHIKKEKEIGFLTIYKTDFAKGQSNIRTPQTFVNIDTDLNYFESDTIYQEFGDYVGEGSVSFPFVNLDKRSNLEISKDDNYIFFTRNFDKLIDVKKIIIPNTNQSLINVDLIAFYKDDATLIIKFKRSFPKIIMGDKEVTQQELTETHQFEFTKTLPNFFEIQGKIYDLRDVKIGEEKVLGSVQISANTDSTIRFFSKATLRLDLVDDLFKEKPRLCSDPNIVFPLNLTSANFELKTTTEPICFGRNFTSKKALYEFSFEAKSASDIFPQFCITQGNSKECLDNYLPDAFKGEDNGWKKFEIEIYLNQGSSWMDFVNVKNPNADEAKVNYRNFKINEYLLTGEEDFAFGSSLTTNTDSLVYDLDNKVKSLTVALPKSGEISENFNLQRGNRDAFNCDVKKEGKVFKENLGDKVIYKAEEGGVSCDFYDYPQLGYNNAYILEVKGDNVEGRGLKYYLFNKKTGRADLEEVTSAGSYDEFNTLIPQNLSGSGFTFNTETRSFGRITSENILDEFNFIPFAYGILKNIILLKGDVNPLPETQKNNLEVINVKKTGTYKYTVDVRGEGLLVLSQGYDSGWTAFKLPNYKVLKHLKVNSWENGWEVSATNSIVILYWPQYLEFIGFTLLVAGLLGIILKKQSLVDKY</sequence>
<reference evidence="2 3" key="1">
    <citation type="journal article" date="2016" name="Nat. Commun.">
        <title>Thousands of microbial genomes shed light on interconnected biogeochemical processes in an aquifer system.</title>
        <authorList>
            <person name="Anantharaman K."/>
            <person name="Brown C.T."/>
            <person name="Hug L.A."/>
            <person name="Sharon I."/>
            <person name="Castelle C.J."/>
            <person name="Probst A.J."/>
            <person name="Thomas B.C."/>
            <person name="Singh A."/>
            <person name="Wilkins M.J."/>
            <person name="Karaoz U."/>
            <person name="Brodie E.L."/>
            <person name="Williams K.H."/>
            <person name="Hubbard S.S."/>
            <person name="Banfield J.F."/>
        </authorList>
    </citation>
    <scope>NUCLEOTIDE SEQUENCE [LARGE SCALE GENOMIC DNA]</scope>
</reference>
<evidence type="ECO:0000256" key="1">
    <source>
        <dbReference type="SAM" id="Phobius"/>
    </source>
</evidence>
<feature type="transmembrane region" description="Helical" evidence="1">
    <location>
        <begin position="237"/>
        <end position="256"/>
    </location>
</feature>
<feature type="transmembrane region" description="Helical" evidence="1">
    <location>
        <begin position="1200"/>
        <end position="1218"/>
    </location>
</feature>
<gene>
    <name evidence="2" type="ORF">A2Z67_00785</name>
</gene>
<feature type="transmembrane region" description="Helical" evidence="1">
    <location>
        <begin position="431"/>
        <end position="452"/>
    </location>
</feature>
<dbReference type="EMBL" id="MGFQ01000029">
    <property type="protein sequence ID" value="OGM09053.1"/>
    <property type="molecule type" value="Genomic_DNA"/>
</dbReference>
<feature type="transmembrane region" description="Helical" evidence="1">
    <location>
        <begin position="209"/>
        <end position="225"/>
    </location>
</feature>
<evidence type="ECO:0000313" key="2">
    <source>
        <dbReference type="EMBL" id="OGM09053.1"/>
    </source>
</evidence>
<evidence type="ECO:0008006" key="4">
    <source>
        <dbReference type="Google" id="ProtNLM"/>
    </source>
</evidence>
<proteinExistence type="predicted"/>
<feature type="transmembrane region" description="Helical" evidence="1">
    <location>
        <begin position="352"/>
        <end position="368"/>
    </location>
</feature>
<protein>
    <recommendedName>
        <fullName evidence="4">Membrane protein 6-pyruvoyl-tetrahydropterin synthase-related domain-containing protein</fullName>
    </recommendedName>
</protein>
<keyword evidence="1" id="KW-0472">Membrane</keyword>
<dbReference type="Proteomes" id="UP000176939">
    <property type="component" value="Unassembled WGS sequence"/>
</dbReference>
<feature type="transmembrane region" description="Helical" evidence="1">
    <location>
        <begin position="155"/>
        <end position="175"/>
    </location>
</feature>
<feature type="transmembrane region" description="Helical" evidence="1">
    <location>
        <begin position="399"/>
        <end position="419"/>
    </location>
</feature>
<keyword evidence="1" id="KW-1133">Transmembrane helix</keyword>
<dbReference type="AlphaFoldDB" id="A0A1F7X2E8"/>
<comment type="caution">
    <text evidence="2">The sequence shown here is derived from an EMBL/GenBank/DDBJ whole genome shotgun (WGS) entry which is preliminary data.</text>
</comment>
<feature type="transmembrane region" description="Helical" evidence="1">
    <location>
        <begin position="187"/>
        <end position="203"/>
    </location>
</feature>
<feature type="transmembrane region" description="Helical" evidence="1">
    <location>
        <begin position="98"/>
        <end position="116"/>
    </location>
</feature>
<organism evidence="2 3">
    <name type="scientific">Candidatus Woesebacteria bacterium RBG_13_36_22</name>
    <dbReference type="NCBI Taxonomy" id="1802478"/>
    <lineage>
        <taxon>Bacteria</taxon>
        <taxon>Candidatus Woeseibacteriota</taxon>
    </lineage>
</organism>
<keyword evidence="1" id="KW-0812">Transmembrane</keyword>